<dbReference type="Proteomes" id="UP000443582">
    <property type="component" value="Unassembled WGS sequence"/>
</dbReference>
<dbReference type="PANTHER" id="PTHR43072">
    <property type="entry name" value="N-ACETYLTRANSFERASE"/>
    <property type="match status" value="1"/>
</dbReference>
<proteinExistence type="predicted"/>
<dbReference type="EMBL" id="QDKL01000001">
    <property type="protein sequence ID" value="RZF22369.1"/>
    <property type="molecule type" value="Genomic_DNA"/>
</dbReference>
<keyword evidence="3" id="KW-1185">Reference proteome</keyword>
<dbReference type="Pfam" id="PF00583">
    <property type="entry name" value="Acetyltransf_1"/>
    <property type="match status" value="1"/>
</dbReference>
<evidence type="ECO:0000259" key="1">
    <source>
        <dbReference type="PROSITE" id="PS51186"/>
    </source>
</evidence>
<reference evidence="3" key="1">
    <citation type="journal article" date="2019" name="Int. J. Syst. Evol. Microbiol.">
        <title>Halobacteriovorax valvorus sp. nov., a novel prokaryotic predator isolated from coastal seawater of China.</title>
        <authorList>
            <person name="Chen M.-X."/>
        </authorList>
    </citation>
    <scope>NUCLEOTIDE SEQUENCE [LARGE SCALE GENOMIC DNA]</scope>
    <source>
        <strain evidence="3">BL9</strain>
    </source>
</reference>
<dbReference type="InterPro" id="IPR016181">
    <property type="entry name" value="Acyl_CoA_acyltransferase"/>
</dbReference>
<feature type="domain" description="N-acetyltransferase" evidence="1">
    <location>
        <begin position="43"/>
        <end position="209"/>
    </location>
</feature>
<protein>
    <submittedName>
        <fullName evidence="2">GNAT family N-acetyltransferase</fullName>
    </submittedName>
</protein>
<dbReference type="SUPFAM" id="SSF55729">
    <property type="entry name" value="Acyl-CoA N-acyltransferases (Nat)"/>
    <property type="match status" value="1"/>
</dbReference>
<dbReference type="Gene3D" id="3.40.630.30">
    <property type="match status" value="1"/>
</dbReference>
<gene>
    <name evidence="2" type="ORF">DAY19_00955</name>
</gene>
<comment type="caution">
    <text evidence="2">The sequence shown here is derived from an EMBL/GenBank/DDBJ whole genome shotgun (WGS) entry which is preliminary data.</text>
</comment>
<sequence length="212" mass="24283">MISNMLKNFISKTIKAQKMQQKEYNSYTPFVVDYKSRPLSNDVTTRYARSEDAASIARIINENNNDPSLDYNYFLKRTRSELAHGGNRSGFHIIVAQVGDQIVGYGRSIYYSELMIKNYSYPSPVGWYLMGVTIDPQYRGQNIGALLTRKRLDHINQVASKAYYVANANNKTSIRMHEKFGFKEKERGAGFLKICFNNGLGILFECNLNNKD</sequence>
<accession>A0ABY0IIS0</accession>
<dbReference type="PROSITE" id="PS51186">
    <property type="entry name" value="GNAT"/>
    <property type="match status" value="1"/>
</dbReference>
<name>A0ABY0IIS0_9BACT</name>
<dbReference type="InterPro" id="IPR000182">
    <property type="entry name" value="GNAT_dom"/>
</dbReference>
<evidence type="ECO:0000313" key="3">
    <source>
        <dbReference type="Proteomes" id="UP000443582"/>
    </source>
</evidence>
<dbReference type="CDD" id="cd04301">
    <property type="entry name" value="NAT_SF"/>
    <property type="match status" value="1"/>
</dbReference>
<evidence type="ECO:0000313" key="2">
    <source>
        <dbReference type="EMBL" id="RZF22369.1"/>
    </source>
</evidence>
<organism evidence="2 3">
    <name type="scientific">Halobacteriovorax vibrionivorans</name>
    <dbReference type="NCBI Taxonomy" id="2152716"/>
    <lineage>
        <taxon>Bacteria</taxon>
        <taxon>Pseudomonadati</taxon>
        <taxon>Bdellovibrionota</taxon>
        <taxon>Bacteriovoracia</taxon>
        <taxon>Bacteriovoracales</taxon>
        <taxon>Halobacteriovoraceae</taxon>
        <taxon>Halobacteriovorax</taxon>
    </lineage>
</organism>